<evidence type="ECO:0000313" key="5">
    <source>
        <dbReference type="Proteomes" id="UP000663829"/>
    </source>
</evidence>
<evidence type="ECO:0000313" key="3">
    <source>
        <dbReference type="EMBL" id="CAF3558209.1"/>
    </source>
</evidence>
<dbReference type="EMBL" id="CAJNOK010023308">
    <property type="protein sequence ID" value="CAF1360831.1"/>
    <property type="molecule type" value="Genomic_DNA"/>
</dbReference>
<proteinExistence type="predicted"/>
<dbReference type="EMBL" id="CAJNOQ010000232">
    <property type="protein sequence ID" value="CAF0775661.1"/>
    <property type="molecule type" value="Genomic_DNA"/>
</dbReference>
<dbReference type="Proteomes" id="UP000677228">
    <property type="component" value="Unassembled WGS sequence"/>
</dbReference>
<sequence length="153" mass="17404">MHFPNNTLGNIASLLARIPSNGLDHKAFCERVCETQIGQVTFNDRALSVSLTKSPDDIHLLDSIEAKIDSNDRNSVTVEADFSWDGSIVQSWDKPKMEEITVLSRQKIEKVRKLVVVPNEKLVEVEQAQEEIIPKRTIEQIRQQILSQRILDI</sequence>
<evidence type="ECO:0000313" key="2">
    <source>
        <dbReference type="EMBL" id="CAF1360831.1"/>
    </source>
</evidence>
<accession>A0A813QYK8</accession>
<keyword evidence="5" id="KW-1185">Reference proteome</keyword>
<dbReference type="Proteomes" id="UP000681722">
    <property type="component" value="Unassembled WGS sequence"/>
</dbReference>
<name>A0A813QYK8_9BILA</name>
<protein>
    <submittedName>
        <fullName evidence="1">Uncharacterized protein</fullName>
    </submittedName>
</protein>
<gene>
    <name evidence="1" type="ORF">GPM918_LOCUS2177</name>
    <name evidence="2" type="ORF">OVA965_LOCUS31230</name>
    <name evidence="3" type="ORF">SRO942_LOCUS2177</name>
    <name evidence="4" type="ORF">TMI583_LOCUS32055</name>
</gene>
<dbReference type="Proteomes" id="UP000663829">
    <property type="component" value="Unassembled WGS sequence"/>
</dbReference>
<comment type="caution">
    <text evidence="1">The sequence shown here is derived from an EMBL/GenBank/DDBJ whole genome shotgun (WGS) entry which is preliminary data.</text>
</comment>
<organism evidence="1 5">
    <name type="scientific">Didymodactylos carnosus</name>
    <dbReference type="NCBI Taxonomy" id="1234261"/>
    <lineage>
        <taxon>Eukaryota</taxon>
        <taxon>Metazoa</taxon>
        <taxon>Spiralia</taxon>
        <taxon>Gnathifera</taxon>
        <taxon>Rotifera</taxon>
        <taxon>Eurotatoria</taxon>
        <taxon>Bdelloidea</taxon>
        <taxon>Philodinida</taxon>
        <taxon>Philodinidae</taxon>
        <taxon>Didymodactylos</taxon>
    </lineage>
</organism>
<reference evidence="1" key="1">
    <citation type="submission" date="2021-02" db="EMBL/GenBank/DDBJ databases">
        <authorList>
            <person name="Nowell W R."/>
        </authorList>
    </citation>
    <scope>NUCLEOTIDE SEQUENCE</scope>
</reference>
<dbReference type="AlphaFoldDB" id="A0A813QYK8"/>
<dbReference type="Proteomes" id="UP000682733">
    <property type="component" value="Unassembled WGS sequence"/>
</dbReference>
<evidence type="ECO:0000313" key="1">
    <source>
        <dbReference type="EMBL" id="CAF0775661.1"/>
    </source>
</evidence>
<evidence type="ECO:0000313" key="4">
    <source>
        <dbReference type="EMBL" id="CAF4170854.1"/>
    </source>
</evidence>
<dbReference type="EMBL" id="CAJOBC010000232">
    <property type="protein sequence ID" value="CAF3558209.1"/>
    <property type="molecule type" value="Genomic_DNA"/>
</dbReference>
<dbReference type="EMBL" id="CAJOBA010044962">
    <property type="protein sequence ID" value="CAF4170854.1"/>
    <property type="molecule type" value="Genomic_DNA"/>
</dbReference>